<reference evidence="2" key="1">
    <citation type="submission" date="2020-10" db="EMBL/GenBank/DDBJ databases">
        <authorList>
            <person name="Gilroy R."/>
        </authorList>
    </citation>
    <scope>NUCLEOTIDE SEQUENCE</scope>
    <source>
        <strain evidence="2">13766</strain>
    </source>
</reference>
<protein>
    <submittedName>
        <fullName evidence="2">Glycerophosphodiester phosphodiesterase family protein</fullName>
    </submittedName>
</protein>
<dbReference type="PANTHER" id="PTHR46211:SF1">
    <property type="entry name" value="GLYCEROPHOSPHODIESTER PHOSPHODIESTERASE, CYTOPLASMIC"/>
    <property type="match status" value="1"/>
</dbReference>
<dbReference type="InterPro" id="IPR030395">
    <property type="entry name" value="GP_PDE_dom"/>
</dbReference>
<dbReference type="CDD" id="cd08566">
    <property type="entry name" value="GDPD_AtGDE_like"/>
    <property type="match status" value="1"/>
</dbReference>
<comment type="caution">
    <text evidence="2">The sequence shown here is derived from an EMBL/GenBank/DDBJ whole genome shotgun (WGS) entry which is preliminary data.</text>
</comment>
<accession>A0A9D1FZ89</accession>
<dbReference type="InterPro" id="IPR017946">
    <property type="entry name" value="PLC-like_Pdiesterase_TIM-brl"/>
</dbReference>
<dbReference type="Gene3D" id="3.20.20.190">
    <property type="entry name" value="Phosphatidylinositol (PI) phosphodiesterase"/>
    <property type="match status" value="1"/>
</dbReference>
<dbReference type="GO" id="GO:0008081">
    <property type="term" value="F:phosphoric diester hydrolase activity"/>
    <property type="evidence" value="ECO:0007669"/>
    <property type="project" value="InterPro"/>
</dbReference>
<dbReference type="SUPFAM" id="SSF51695">
    <property type="entry name" value="PLC-like phosphodiesterases"/>
    <property type="match status" value="1"/>
</dbReference>
<gene>
    <name evidence="2" type="ORF">IAA84_04230</name>
</gene>
<feature type="domain" description="GP-PDE" evidence="1">
    <location>
        <begin position="13"/>
        <end position="62"/>
    </location>
</feature>
<evidence type="ECO:0000313" key="3">
    <source>
        <dbReference type="Proteomes" id="UP000824140"/>
    </source>
</evidence>
<evidence type="ECO:0000259" key="1">
    <source>
        <dbReference type="PROSITE" id="PS51704"/>
    </source>
</evidence>
<dbReference type="PANTHER" id="PTHR46211">
    <property type="entry name" value="GLYCEROPHOSPHORYL DIESTER PHOSPHODIESTERASE"/>
    <property type="match status" value="1"/>
</dbReference>
<reference evidence="2" key="2">
    <citation type="journal article" date="2021" name="PeerJ">
        <title>Extensive microbial diversity within the chicken gut microbiome revealed by metagenomics and culture.</title>
        <authorList>
            <person name="Gilroy R."/>
            <person name="Ravi A."/>
            <person name="Getino M."/>
            <person name="Pursley I."/>
            <person name="Horton D.L."/>
            <person name="Alikhan N.F."/>
            <person name="Baker D."/>
            <person name="Gharbi K."/>
            <person name="Hall N."/>
            <person name="Watson M."/>
            <person name="Adriaenssens E.M."/>
            <person name="Foster-Nyarko E."/>
            <person name="Jarju S."/>
            <person name="Secka A."/>
            <person name="Antonio M."/>
            <person name="Oren A."/>
            <person name="Chaudhuri R.R."/>
            <person name="La Ragione R."/>
            <person name="Hildebrand F."/>
            <person name="Pallen M.J."/>
        </authorList>
    </citation>
    <scope>NUCLEOTIDE SEQUENCE</scope>
    <source>
        <strain evidence="2">13766</strain>
    </source>
</reference>
<name>A0A9D1FZ89_9FIRM</name>
<evidence type="ECO:0000313" key="2">
    <source>
        <dbReference type="EMBL" id="HIS92206.1"/>
    </source>
</evidence>
<dbReference type="PROSITE" id="PS51704">
    <property type="entry name" value="GP_PDE"/>
    <property type="match status" value="1"/>
</dbReference>
<proteinExistence type="predicted"/>
<sequence>MNFDLKRDAFARTLITAHRGVWGGNIPCNTLDAFEVALAQGADMIELDVAHSADGELFVFHPGMESAHLGSERAIAGMRAEEVRELRFRNYDQTPTQARVNTFDEALEALKGRCYINVDKFWENIEPVARAIRRHGMEEQILVKTGPSEEVFRRIAEVAPDIAYMLILRDRDEYSDRMLSMPLNYVGAEILFASEDAPIASREYVESMHQKGLIVWANAIVYNYRAVLAAGHNDDVSAAGHPDEGWGWLLDRGYNILQTDWPGMLRAYMQARNA</sequence>
<dbReference type="EMBL" id="DVJN01000087">
    <property type="protein sequence ID" value="HIS92206.1"/>
    <property type="molecule type" value="Genomic_DNA"/>
</dbReference>
<dbReference type="Proteomes" id="UP000824140">
    <property type="component" value="Unassembled WGS sequence"/>
</dbReference>
<dbReference type="Pfam" id="PF03009">
    <property type="entry name" value="GDPD"/>
    <property type="match status" value="1"/>
</dbReference>
<dbReference type="GO" id="GO:0006629">
    <property type="term" value="P:lipid metabolic process"/>
    <property type="evidence" value="ECO:0007669"/>
    <property type="project" value="InterPro"/>
</dbReference>
<dbReference type="AlphaFoldDB" id="A0A9D1FZ89"/>
<organism evidence="2 3">
    <name type="scientific">Candidatus Alectryocaccomicrobium excrementavium</name>
    <dbReference type="NCBI Taxonomy" id="2840668"/>
    <lineage>
        <taxon>Bacteria</taxon>
        <taxon>Bacillati</taxon>
        <taxon>Bacillota</taxon>
        <taxon>Clostridia</taxon>
        <taxon>Candidatus Alectryocaccomicrobium</taxon>
    </lineage>
</organism>